<comment type="caution">
    <text evidence="1">The sequence shown here is derived from an EMBL/GenBank/DDBJ whole genome shotgun (WGS) entry which is preliminary data.</text>
</comment>
<dbReference type="Pfam" id="PF06612">
    <property type="entry name" value="DUF1146"/>
    <property type="match status" value="1"/>
</dbReference>
<dbReference type="Proteomes" id="UP000321736">
    <property type="component" value="Unassembled WGS sequence"/>
</dbReference>
<dbReference type="AlphaFoldDB" id="A0A239TV15"/>
<dbReference type="NCBIfam" id="TIGR02327">
    <property type="entry name" value="int_mem_ywzB"/>
    <property type="match status" value="1"/>
</dbReference>
<sequence length="77" mass="8643">MDYLGQFAIAHLILHVVCICVAFWALNALRLDQFFKKGYPAQVQVLLIFLAIVIGAGVSNFIIDLLQFSTQLKYLGK</sequence>
<proteinExistence type="predicted"/>
<keyword evidence="2" id="KW-1185">Reference proteome</keyword>
<evidence type="ECO:0000313" key="1">
    <source>
        <dbReference type="EMBL" id="GEP84962.1"/>
    </source>
</evidence>
<evidence type="ECO:0000313" key="2">
    <source>
        <dbReference type="Proteomes" id="UP000321736"/>
    </source>
</evidence>
<dbReference type="OrthoDB" id="1651016at2"/>
<accession>A0A239TV15</accession>
<dbReference type="EMBL" id="BKAR01000017">
    <property type="protein sequence ID" value="GEP84962.1"/>
    <property type="molecule type" value="Genomic_DNA"/>
</dbReference>
<dbReference type="InterPro" id="IPR009526">
    <property type="entry name" value="DUF1146"/>
</dbReference>
<organism evidence="1 2">
    <name type="scientific">Staphylococcus piscifermentans</name>
    <dbReference type="NCBI Taxonomy" id="70258"/>
    <lineage>
        <taxon>Bacteria</taxon>
        <taxon>Bacillati</taxon>
        <taxon>Bacillota</taxon>
        <taxon>Bacilli</taxon>
        <taxon>Bacillales</taxon>
        <taxon>Staphylococcaceae</taxon>
        <taxon>Staphylococcus</taxon>
    </lineage>
</organism>
<protein>
    <submittedName>
        <fullName evidence="1">Membrane protein</fullName>
    </submittedName>
</protein>
<name>A0A239TV15_9STAP</name>
<gene>
    <name evidence="1" type="ORF">SPI02_15470</name>
</gene>
<dbReference type="RefSeq" id="WP_095104274.1">
    <property type="nucleotide sequence ID" value="NZ_BKAR01000017.1"/>
</dbReference>
<reference evidence="1 2" key="1">
    <citation type="submission" date="2019-07" db="EMBL/GenBank/DDBJ databases">
        <title>Whole genome shotgun sequence of Staphylococcus piscifermentans NBRC 109625.</title>
        <authorList>
            <person name="Hosoyama A."/>
            <person name="Uohara A."/>
            <person name="Ohji S."/>
            <person name="Ichikawa N."/>
        </authorList>
    </citation>
    <scope>NUCLEOTIDE SEQUENCE [LARGE SCALE GENOMIC DNA]</scope>
    <source>
        <strain evidence="1 2">NBRC 109625</strain>
    </source>
</reference>